<dbReference type="AlphaFoldDB" id="A0A2T6AKB9"/>
<organism evidence="1 2">
    <name type="scientific">Christiangramia gaetbulicola</name>
    <dbReference type="NCBI Taxonomy" id="703340"/>
    <lineage>
        <taxon>Bacteria</taxon>
        <taxon>Pseudomonadati</taxon>
        <taxon>Bacteroidota</taxon>
        <taxon>Flavobacteriia</taxon>
        <taxon>Flavobacteriales</taxon>
        <taxon>Flavobacteriaceae</taxon>
        <taxon>Christiangramia</taxon>
    </lineage>
</organism>
<dbReference type="EMBL" id="QBKQ01000001">
    <property type="protein sequence ID" value="PTX44275.1"/>
    <property type="molecule type" value="Genomic_DNA"/>
</dbReference>
<reference evidence="1 2" key="1">
    <citation type="submission" date="2018-04" db="EMBL/GenBank/DDBJ databases">
        <title>Genomic Encyclopedia of Archaeal and Bacterial Type Strains, Phase II (KMG-II): from individual species to whole genera.</title>
        <authorList>
            <person name="Goeker M."/>
        </authorList>
    </citation>
    <scope>NUCLEOTIDE SEQUENCE [LARGE SCALE GENOMIC DNA]</scope>
    <source>
        <strain evidence="1 2">DSM 23082</strain>
    </source>
</reference>
<evidence type="ECO:0000313" key="1">
    <source>
        <dbReference type="EMBL" id="PTX44275.1"/>
    </source>
</evidence>
<gene>
    <name evidence="1" type="ORF">C8P64_0250</name>
</gene>
<dbReference type="Gene3D" id="2.60.120.1130">
    <property type="match status" value="1"/>
</dbReference>
<protein>
    <submittedName>
        <fullName evidence="1">Uncharacterized protein DUF3857</fullName>
    </submittedName>
</protein>
<dbReference type="Proteomes" id="UP000244174">
    <property type="component" value="Unassembled WGS sequence"/>
</dbReference>
<dbReference type="Gene3D" id="3.10.620.30">
    <property type="match status" value="1"/>
</dbReference>
<evidence type="ECO:0000313" key="2">
    <source>
        <dbReference type="Proteomes" id="UP000244174"/>
    </source>
</evidence>
<comment type="caution">
    <text evidence="1">The sequence shown here is derived from an EMBL/GenBank/DDBJ whole genome shotgun (WGS) entry which is preliminary data.</text>
</comment>
<sequence>MRQIPLILFVLSLCSFQLNSQNYKFGKVSKQEVLQKEHPLQKDANAAVLYRKQKIFYDFNRHEGFTLITEIHERIKIYNKEGFDWATKEIRKYTGSSKKEDLVQLKGYTYNIIDGKLEEEKLRNDEIFEEVTSKYNESTKFTMPAVTEGSVIELTYKIKSPFLGSIGRTPLQYLIPLDKLELEVLIPEFFTFSKYMNLRSLINFDVEQTKENFSYNYTSTSRSGNKVVSSTASHNSVNYLLNVYSVKRENIPALKKEPHVENLHTYAAFIDWELMFTKFPNSMVENYSETWESVAKSIYNDLGIADELNKDNYYDDELDVLISGLSDPKMKAEAILDFVKQRVKWNDYLGFYPENGTKKAFKEGSGNTGDINLLLISMLRYARLDAHPVLLSTPSNGVPLYPTRDGFNYVIAGLELDGEIVLMDATDPKAAIGELPKRARNWRGRLLKEKDKSSWIDLMPNYISENSIKMNYKFDGSGVEGMNWKSYSGLIAKKFRQDHSVPEQNNDIENRLSTVSNIQISDYEIENKDKLGAEILEKFNFKLASASENIGGKVYLKPLLFDGMLENPYKEEERHYPVYLDYPEVKSYSINIMIPDGYNVVSLPESTLVKLGEDDGQFKFIVNANGNVIRLSSMITFKKTAFLPTEYDFLKKFYANIIKKHSEAIVLEKTIEHANSERTESGR</sequence>
<name>A0A2T6AKB9_9FLAO</name>
<dbReference type="Gene3D" id="2.60.40.3140">
    <property type="match status" value="1"/>
</dbReference>
<proteinExistence type="predicted"/>
<keyword evidence="2" id="KW-1185">Reference proteome</keyword>
<accession>A0A2T6AKB9</accession>